<keyword evidence="3" id="KW-1185">Reference proteome</keyword>
<dbReference type="OrthoDB" id="412788at2759"/>
<reference evidence="2 3" key="1">
    <citation type="journal article" date="2003" name="Nature">
        <title>The genome sequence of the filamentous fungus Neurospora crassa.</title>
        <authorList>
            <person name="Galagan J.E."/>
            <person name="Calvo S.E."/>
            <person name="Borkovich K.A."/>
            <person name="Selker E.U."/>
            <person name="Read N.D."/>
            <person name="Jaffe D."/>
            <person name="FitzHugh W."/>
            <person name="Ma L.J."/>
            <person name="Smirnov S."/>
            <person name="Purcell S."/>
            <person name="Rehman B."/>
            <person name="Elkins T."/>
            <person name="Engels R."/>
            <person name="Wang S."/>
            <person name="Nielsen C.B."/>
            <person name="Butler J."/>
            <person name="Endrizzi M."/>
            <person name="Qui D."/>
            <person name="Ianakiev P."/>
            <person name="Bell-Pedersen D."/>
            <person name="Nelson M.A."/>
            <person name="Werner-Washburne M."/>
            <person name="Selitrennikoff C.P."/>
            <person name="Kinsey J.A."/>
            <person name="Braun E.L."/>
            <person name="Zelter A."/>
            <person name="Schulte U."/>
            <person name="Kothe G.O."/>
            <person name="Jedd G."/>
            <person name="Mewes W."/>
            <person name="Staben C."/>
            <person name="Marcotte E."/>
            <person name="Greenberg D."/>
            <person name="Roy A."/>
            <person name="Foley K."/>
            <person name="Naylor J."/>
            <person name="Stange-Thomann N."/>
            <person name="Barrett R."/>
            <person name="Gnerre S."/>
            <person name="Kamal M."/>
            <person name="Kamvysselis M."/>
            <person name="Mauceli E."/>
            <person name="Bielke C."/>
            <person name="Rudd S."/>
            <person name="Frishman D."/>
            <person name="Krystofova S."/>
            <person name="Rasmussen C."/>
            <person name="Metzenberg R.L."/>
            <person name="Perkins D.D."/>
            <person name="Kroken S."/>
            <person name="Cogoni C."/>
            <person name="Macino G."/>
            <person name="Catcheside D."/>
            <person name="Li W."/>
            <person name="Pratt R.J."/>
            <person name="Osmani S.A."/>
            <person name="DeSouza C.P."/>
            <person name="Glass L."/>
            <person name="Orbach M.J."/>
            <person name="Berglund J.A."/>
            <person name="Voelker R."/>
            <person name="Yarden O."/>
            <person name="Plamann M."/>
            <person name="Seiler S."/>
            <person name="Dunlap J."/>
            <person name="Radford A."/>
            <person name="Aramayo R."/>
            <person name="Natvig D.O."/>
            <person name="Alex L.A."/>
            <person name="Mannhaupt G."/>
            <person name="Ebbole D.J."/>
            <person name="Freitag M."/>
            <person name="Paulsen I."/>
            <person name="Sachs M.S."/>
            <person name="Lander E.S."/>
            <person name="Nusbaum C."/>
            <person name="Birren B."/>
        </authorList>
    </citation>
    <scope>NUCLEOTIDE SEQUENCE [LARGE SCALE GENOMIC DNA]</scope>
    <source>
        <strain evidence="3">ATCC 24698 / 74-OR23-1A / CBS 708.71 / DSM 1257 / FGSC 987</strain>
    </source>
</reference>
<sequence>MEENVYVKEDINPFTSTTPSPLFERHSTTALSTPKQPYYTCSRHLPLPYPQPKFHLPILYHHTMTITTSEDRVPRGDVVAPLNFYEPPSDGSSPFNNIDPAPGVPERNYSTQTLPVTIHDIRGLESSFTLDNDAFQILQGLPPSAEEDPAKNGSNFTSDASISQLYYPEVTRLLLDTIPGSNKVIIFDHTIRRTSPSAPRGPVQRVHIDQTAYSVAQRVRRHAPSPEEAERLLQGRYRIVNVWRPLNKGPVESYPLAFASSQTVDDKDIVPVEHRYKNGYTGQTAAVLHDEGQKWYFLSGMTGDERILLECFDSWAGREDLEEGRKVKGGRVPHTAFEDPRQRADAEGRESIEVRALVFGP</sequence>
<dbReference type="InterPro" id="IPR044053">
    <property type="entry name" value="AsaB-like"/>
</dbReference>
<proteinExistence type="inferred from homology"/>
<gene>
    <name evidence="2" type="ORF">NCU01598</name>
</gene>
<dbReference type="NCBIfam" id="NF041278">
    <property type="entry name" value="CmcJ_NvfI_EfuI"/>
    <property type="match status" value="1"/>
</dbReference>
<dbReference type="PaxDb" id="5141-EFNCRP00000001862"/>
<dbReference type="PANTHER" id="PTHR34598:SF1">
    <property type="entry name" value="PUTATIVE (AFU_ORTHOLOGUE AFUA_3G13140)-RELATED"/>
    <property type="match status" value="1"/>
</dbReference>
<keyword evidence="2" id="KW-0489">Methyltransferase</keyword>
<dbReference type="SMR" id="F5HCY5"/>
<dbReference type="VEuPathDB" id="FungiDB:NCU01598"/>
<organism evidence="2 3">
    <name type="scientific">Neurospora crassa (strain ATCC 24698 / 74-OR23-1A / CBS 708.71 / DSM 1257 / FGSC 987)</name>
    <dbReference type="NCBI Taxonomy" id="367110"/>
    <lineage>
        <taxon>Eukaryota</taxon>
        <taxon>Fungi</taxon>
        <taxon>Dikarya</taxon>
        <taxon>Ascomycota</taxon>
        <taxon>Pezizomycotina</taxon>
        <taxon>Sordariomycetes</taxon>
        <taxon>Sordariomycetidae</taxon>
        <taxon>Sordariales</taxon>
        <taxon>Sordariaceae</taxon>
        <taxon>Neurospora</taxon>
    </lineage>
</organism>
<accession>F5HCY5</accession>
<dbReference type="RefSeq" id="XP_956509.3">
    <property type="nucleotide sequence ID" value="XM_951416.3"/>
</dbReference>
<dbReference type="GeneID" id="3872657"/>
<dbReference type="Proteomes" id="UP000001805">
    <property type="component" value="Chromosome 6, Linkage Group II"/>
</dbReference>
<comment type="similarity">
    <text evidence="1">Belongs to the asaB hydroxylase/desaturase family.</text>
</comment>
<evidence type="ECO:0000313" key="3">
    <source>
        <dbReference type="Proteomes" id="UP000001805"/>
    </source>
</evidence>
<dbReference type="EMBL" id="CM002237">
    <property type="protein sequence ID" value="EAA27273.3"/>
    <property type="molecule type" value="Genomic_DNA"/>
</dbReference>
<dbReference type="GO" id="GO:0016491">
    <property type="term" value="F:oxidoreductase activity"/>
    <property type="evidence" value="ECO:0007669"/>
    <property type="project" value="InterPro"/>
</dbReference>
<protein>
    <submittedName>
        <fullName evidence="2">Methyltransferase</fullName>
    </submittedName>
</protein>
<dbReference type="KEGG" id="ncr:NCU01598"/>
<dbReference type="PANTHER" id="PTHR34598">
    <property type="entry name" value="BLL6449 PROTEIN"/>
    <property type="match status" value="1"/>
</dbReference>
<evidence type="ECO:0000313" key="2">
    <source>
        <dbReference type="EMBL" id="EAA27273.3"/>
    </source>
</evidence>
<name>F5HCY5_NEUCR</name>
<evidence type="ECO:0000256" key="1">
    <source>
        <dbReference type="ARBA" id="ARBA00023604"/>
    </source>
</evidence>
<dbReference type="GO" id="GO:0032259">
    <property type="term" value="P:methylation"/>
    <property type="evidence" value="ECO:0007669"/>
    <property type="project" value="UniProtKB-KW"/>
</dbReference>
<keyword evidence="2" id="KW-0808">Transferase</keyword>
<dbReference type="AlphaFoldDB" id="F5HCY5"/>
<dbReference type="GO" id="GO:0008168">
    <property type="term" value="F:methyltransferase activity"/>
    <property type="evidence" value="ECO:0007669"/>
    <property type="project" value="UniProtKB-KW"/>
</dbReference>
<dbReference type="InParanoid" id="F5HCY5"/>